<protein>
    <submittedName>
        <fullName evidence="1">8429_t:CDS:1</fullName>
    </submittedName>
</protein>
<gene>
    <name evidence="1" type="ORF">CPELLU_LOCUS10970</name>
</gene>
<feature type="non-terminal residue" evidence="1">
    <location>
        <position position="1"/>
    </location>
</feature>
<organism evidence="1 2">
    <name type="scientific">Cetraspora pellucida</name>
    <dbReference type="NCBI Taxonomy" id="1433469"/>
    <lineage>
        <taxon>Eukaryota</taxon>
        <taxon>Fungi</taxon>
        <taxon>Fungi incertae sedis</taxon>
        <taxon>Mucoromycota</taxon>
        <taxon>Glomeromycotina</taxon>
        <taxon>Glomeromycetes</taxon>
        <taxon>Diversisporales</taxon>
        <taxon>Gigasporaceae</taxon>
        <taxon>Cetraspora</taxon>
    </lineage>
</organism>
<dbReference type="EMBL" id="CAJVQA010009370">
    <property type="protein sequence ID" value="CAG8684222.1"/>
    <property type="molecule type" value="Genomic_DNA"/>
</dbReference>
<comment type="caution">
    <text evidence="1">The sequence shown here is derived from an EMBL/GenBank/DDBJ whole genome shotgun (WGS) entry which is preliminary data.</text>
</comment>
<dbReference type="AlphaFoldDB" id="A0A9N9HKH9"/>
<proteinExistence type="predicted"/>
<sequence length="61" mass="7055">ILKKKIYKSINNLKKDEHYGLSVEDEHYGLSVEEDEHYGLSIEKGYGLSVEEDSKKTLLQI</sequence>
<dbReference type="Proteomes" id="UP000789759">
    <property type="component" value="Unassembled WGS sequence"/>
</dbReference>
<evidence type="ECO:0000313" key="2">
    <source>
        <dbReference type="Proteomes" id="UP000789759"/>
    </source>
</evidence>
<accession>A0A9N9HKH9</accession>
<name>A0A9N9HKH9_9GLOM</name>
<evidence type="ECO:0000313" key="1">
    <source>
        <dbReference type="EMBL" id="CAG8684222.1"/>
    </source>
</evidence>
<reference evidence="1" key="1">
    <citation type="submission" date="2021-06" db="EMBL/GenBank/DDBJ databases">
        <authorList>
            <person name="Kallberg Y."/>
            <person name="Tangrot J."/>
            <person name="Rosling A."/>
        </authorList>
    </citation>
    <scope>NUCLEOTIDE SEQUENCE</scope>
    <source>
        <strain evidence="1">FL966</strain>
    </source>
</reference>
<keyword evidence="2" id="KW-1185">Reference proteome</keyword>